<dbReference type="AlphaFoldDB" id="A0A952FMP6"/>
<dbReference type="Gene3D" id="1.10.10.2520">
    <property type="entry name" value="Cell wall hydrolase SleB, domain 1"/>
    <property type="match status" value="1"/>
</dbReference>
<reference evidence="3" key="1">
    <citation type="submission" date="2020-06" db="EMBL/GenBank/DDBJ databases">
        <title>Stable isotope informed genome-resolved metagenomics uncovers potential trophic interactions in rhizosphere soil.</title>
        <authorList>
            <person name="Starr E.P."/>
            <person name="Shi S."/>
            <person name="Blazewicz S.J."/>
            <person name="Koch B.J."/>
            <person name="Probst A.J."/>
            <person name="Hungate B.A."/>
            <person name="Pett-Ridge J."/>
            <person name="Firestone M.K."/>
            <person name="Banfield J.F."/>
        </authorList>
    </citation>
    <scope>NUCLEOTIDE SEQUENCE</scope>
    <source>
        <strain evidence="3">YM_69_17</strain>
    </source>
</reference>
<feature type="chain" id="PRO_5036797351" evidence="1">
    <location>
        <begin position="26"/>
        <end position="221"/>
    </location>
</feature>
<comment type="caution">
    <text evidence="3">The sequence shown here is derived from an EMBL/GenBank/DDBJ whole genome shotgun (WGS) entry which is preliminary data.</text>
</comment>
<evidence type="ECO:0000313" key="4">
    <source>
        <dbReference type="Proteomes" id="UP000700706"/>
    </source>
</evidence>
<dbReference type="Proteomes" id="UP000700706">
    <property type="component" value="Unassembled WGS sequence"/>
</dbReference>
<dbReference type="GO" id="GO:0016787">
    <property type="term" value="F:hydrolase activity"/>
    <property type="evidence" value="ECO:0007669"/>
    <property type="project" value="UniProtKB-KW"/>
</dbReference>
<evidence type="ECO:0000313" key="3">
    <source>
        <dbReference type="EMBL" id="MBW8725071.1"/>
    </source>
</evidence>
<proteinExistence type="predicted"/>
<sequence>MRRAALLTPLLAVLLVLCPAPGLRAQEPAPQELAPQELGEGWIMPPDETPGSLIPSRPDAPAVAEPVQPAIREGASPAQIRRLIVSRLRLADARRRPQVLRQARCLAYAVYFEAQGETRLGQLAVAQVVLNRLRSPAYPKTICRVIADQGQFPWTTGDLTIRDATRFRIAWSVALHMMAGIFTDPTGGATHFYAQARIRAPAWATPEAYLLTIGGHRFFRP</sequence>
<dbReference type="EMBL" id="JAEKLZ010000160">
    <property type="protein sequence ID" value="MBW8725071.1"/>
    <property type="molecule type" value="Genomic_DNA"/>
</dbReference>
<protein>
    <submittedName>
        <fullName evidence="3">Cell wall hydrolase</fullName>
    </submittedName>
</protein>
<dbReference type="InterPro" id="IPR042047">
    <property type="entry name" value="SleB_dom1"/>
</dbReference>
<feature type="domain" description="Cell wall hydrolase SleB" evidence="2">
    <location>
        <begin position="116"/>
        <end position="219"/>
    </location>
</feature>
<name>A0A952FMP6_9PROT</name>
<dbReference type="InterPro" id="IPR011105">
    <property type="entry name" value="Cell_wall_hydrolase_SleB"/>
</dbReference>
<feature type="signal peptide" evidence="1">
    <location>
        <begin position="1"/>
        <end position="25"/>
    </location>
</feature>
<accession>A0A952FMP6</accession>
<dbReference type="Pfam" id="PF07486">
    <property type="entry name" value="Hydrolase_2"/>
    <property type="match status" value="1"/>
</dbReference>
<evidence type="ECO:0000259" key="2">
    <source>
        <dbReference type="Pfam" id="PF07486"/>
    </source>
</evidence>
<gene>
    <name evidence="3" type="ORF">JF625_07965</name>
</gene>
<keyword evidence="3" id="KW-0378">Hydrolase</keyword>
<evidence type="ECO:0000256" key="1">
    <source>
        <dbReference type="SAM" id="SignalP"/>
    </source>
</evidence>
<organism evidence="3 4">
    <name type="scientific">Inquilinus limosus</name>
    <dbReference type="NCBI Taxonomy" id="171674"/>
    <lineage>
        <taxon>Bacteria</taxon>
        <taxon>Pseudomonadati</taxon>
        <taxon>Pseudomonadota</taxon>
        <taxon>Alphaproteobacteria</taxon>
        <taxon>Rhodospirillales</taxon>
        <taxon>Rhodospirillaceae</taxon>
        <taxon>Inquilinus</taxon>
    </lineage>
</organism>
<keyword evidence="1" id="KW-0732">Signal</keyword>